<dbReference type="Proteomes" id="UP001366060">
    <property type="component" value="Unassembled WGS sequence"/>
</dbReference>
<feature type="domain" description="EamA" evidence="7">
    <location>
        <begin position="4"/>
        <end position="127"/>
    </location>
</feature>
<dbReference type="EMBL" id="JBAKBA010000004">
    <property type="protein sequence ID" value="MEL0658125.1"/>
    <property type="molecule type" value="Genomic_DNA"/>
</dbReference>
<evidence type="ECO:0000256" key="2">
    <source>
        <dbReference type="ARBA" id="ARBA00022475"/>
    </source>
</evidence>
<dbReference type="SUPFAM" id="SSF103481">
    <property type="entry name" value="Multidrug resistance efflux transporter EmrE"/>
    <property type="match status" value="1"/>
</dbReference>
<sequence length="296" mass="32400">MNRAYISALLTILMWSSLAVLTVTITHIPSLLSVGLVLIFASIPGLKYWRQWKLPWKVWLSAVIGMFGYHFLLFDAFSRSPAMSVNMIQYLWPLFIVLGTPLFSQSRLNVGHVIGAILGFGGVLLTLAQEPIAFNVADLFGYGEAFIAALLWAFYTLSNRRYTKMPMSAVAGFCLFSGILALTSYALTADIQAVIPSISDLLVIGLLGLGPMGLSFYTWDYAIRHGDTRVIGALAYLAPLLSVIWMAMFIPEVTLKPVHLVTLILIIGGASLGQYVEKRKLAALLVVNNGEPIVKG</sequence>
<organism evidence="8 9">
    <name type="scientific">Psychromonas arctica</name>
    <dbReference type="NCBI Taxonomy" id="168275"/>
    <lineage>
        <taxon>Bacteria</taxon>
        <taxon>Pseudomonadati</taxon>
        <taxon>Pseudomonadota</taxon>
        <taxon>Gammaproteobacteria</taxon>
        <taxon>Alteromonadales</taxon>
        <taxon>Psychromonadaceae</taxon>
        <taxon>Psychromonas</taxon>
    </lineage>
</organism>
<feature type="transmembrane region" description="Helical" evidence="6">
    <location>
        <begin position="139"/>
        <end position="157"/>
    </location>
</feature>
<gene>
    <name evidence="8" type="ORF">V6255_03135</name>
</gene>
<feature type="transmembrane region" description="Helical" evidence="6">
    <location>
        <begin position="230"/>
        <end position="251"/>
    </location>
</feature>
<keyword evidence="5 6" id="KW-0472">Membrane</keyword>
<evidence type="ECO:0000259" key="7">
    <source>
        <dbReference type="Pfam" id="PF00892"/>
    </source>
</evidence>
<evidence type="ECO:0000313" key="9">
    <source>
        <dbReference type="Proteomes" id="UP001366060"/>
    </source>
</evidence>
<proteinExistence type="predicted"/>
<dbReference type="InterPro" id="IPR037185">
    <property type="entry name" value="EmrE-like"/>
</dbReference>
<evidence type="ECO:0000256" key="3">
    <source>
        <dbReference type="ARBA" id="ARBA00022692"/>
    </source>
</evidence>
<evidence type="ECO:0000313" key="8">
    <source>
        <dbReference type="EMBL" id="MEL0658125.1"/>
    </source>
</evidence>
<feature type="transmembrane region" description="Helical" evidence="6">
    <location>
        <begin position="169"/>
        <end position="187"/>
    </location>
</feature>
<dbReference type="PANTHER" id="PTHR32322">
    <property type="entry name" value="INNER MEMBRANE TRANSPORTER"/>
    <property type="match status" value="1"/>
</dbReference>
<dbReference type="Pfam" id="PF00892">
    <property type="entry name" value="EamA"/>
    <property type="match status" value="2"/>
</dbReference>
<feature type="domain" description="EamA" evidence="7">
    <location>
        <begin position="141"/>
        <end position="271"/>
    </location>
</feature>
<evidence type="ECO:0000256" key="4">
    <source>
        <dbReference type="ARBA" id="ARBA00022989"/>
    </source>
</evidence>
<feature type="transmembrane region" description="Helical" evidence="6">
    <location>
        <begin position="110"/>
        <end position="127"/>
    </location>
</feature>
<keyword evidence="2" id="KW-1003">Cell membrane</keyword>
<name>A0ABU9H8D2_9GAMM</name>
<feature type="transmembrane region" description="Helical" evidence="6">
    <location>
        <begin position="58"/>
        <end position="77"/>
    </location>
</feature>
<keyword evidence="9" id="KW-1185">Reference proteome</keyword>
<feature type="transmembrane region" description="Helical" evidence="6">
    <location>
        <begin position="29"/>
        <end position="46"/>
    </location>
</feature>
<feature type="transmembrane region" description="Helical" evidence="6">
    <location>
        <begin position="257"/>
        <end position="276"/>
    </location>
</feature>
<evidence type="ECO:0000256" key="5">
    <source>
        <dbReference type="ARBA" id="ARBA00023136"/>
    </source>
</evidence>
<keyword evidence="3 6" id="KW-0812">Transmembrane</keyword>
<dbReference type="PANTHER" id="PTHR32322:SF18">
    <property type="entry name" value="S-ADENOSYLMETHIONINE_S-ADENOSYLHOMOCYSTEINE TRANSPORTER"/>
    <property type="match status" value="1"/>
</dbReference>
<dbReference type="InterPro" id="IPR050638">
    <property type="entry name" value="AA-Vitamin_Transporters"/>
</dbReference>
<comment type="subcellular location">
    <subcellularLocation>
        <location evidence="1">Cell membrane</location>
        <topology evidence="1">Multi-pass membrane protein</topology>
    </subcellularLocation>
</comment>
<dbReference type="InterPro" id="IPR000620">
    <property type="entry name" value="EamA_dom"/>
</dbReference>
<protein>
    <submittedName>
        <fullName evidence="8">EamA family transporter</fullName>
    </submittedName>
</protein>
<reference evidence="8 9" key="1">
    <citation type="submission" date="2024-02" db="EMBL/GenBank/DDBJ databases">
        <title>Bacteria isolated from the canopy kelp, Nereocystis luetkeana.</title>
        <authorList>
            <person name="Pfister C.A."/>
            <person name="Younker I.T."/>
            <person name="Light S.H."/>
        </authorList>
    </citation>
    <scope>NUCLEOTIDE SEQUENCE [LARGE SCALE GENOMIC DNA]</scope>
    <source>
        <strain evidence="8 9">TI.2.07</strain>
    </source>
</reference>
<accession>A0ABU9H8D2</accession>
<feature type="transmembrane region" description="Helical" evidence="6">
    <location>
        <begin position="83"/>
        <end position="103"/>
    </location>
</feature>
<evidence type="ECO:0000256" key="1">
    <source>
        <dbReference type="ARBA" id="ARBA00004651"/>
    </source>
</evidence>
<comment type="caution">
    <text evidence="8">The sequence shown here is derived from an EMBL/GenBank/DDBJ whole genome shotgun (WGS) entry which is preliminary data.</text>
</comment>
<evidence type="ECO:0000256" key="6">
    <source>
        <dbReference type="SAM" id="Phobius"/>
    </source>
</evidence>
<keyword evidence="4 6" id="KW-1133">Transmembrane helix</keyword>
<dbReference type="RefSeq" id="WP_341626837.1">
    <property type="nucleotide sequence ID" value="NZ_JBAKBA010000004.1"/>
</dbReference>
<feature type="transmembrane region" description="Helical" evidence="6">
    <location>
        <begin position="193"/>
        <end position="218"/>
    </location>
</feature>